<dbReference type="PANTHER" id="PTHR35370:SF4">
    <property type="entry name" value="TYPE VI SECRETION SYSTEM BASEPLATE SUBUNIT TSSF"/>
    <property type="match status" value="1"/>
</dbReference>
<dbReference type="Pfam" id="PF06996">
    <property type="entry name" value="T6SS_TssG"/>
    <property type="match status" value="1"/>
</dbReference>
<dbReference type="InterPro" id="IPR010272">
    <property type="entry name" value="T6SS_TssF"/>
</dbReference>
<dbReference type="eggNOG" id="COG3520">
    <property type="taxonomic scope" value="Bacteria"/>
</dbReference>
<sequence>MDDLTLRYYEAEMRYLREAGKEFARAHPDRAAMLNLDKPGARDPYVERLFEGFAFLMGRLREKLDDDLPELTEGLVSLLWPHYMRTIPSLAIVEFSPDWRSQRQAEMLAEGFSVLSRPVGPHKTACQYRTTRDVPLHPLHLADARLHTETNGRSAIRLRFECPEKVDWSKAGIDKVAIFLNAESPVSSALHLAMTRRVHAMYARHAGTHTERHQFDGWCKPMGFDDNDGLWKKADTAFSGYQLLLEYFSFRPKFMFVELRGLDSIGLTAASTWFEIDIVLREAWSSDLPFETENFRLHCAPVINLFTLEADPLTLNPLDNEYLLRPLRLQDGHTEIYSVDNIHGAVKNGKHPYVPFTSFRHRGGMMRHDAPERYYHTRVKRGPSGLYDTWLILGGRSFELEQLSEKPESLSMRITGTNGQLPRKVLESTVLDRAVKAGKVPVRVLNLSTPTMPLYPPANDRFHWRVMSHLGSNFLSMMDNPEVLRGTLALYDWTDDEMNRRRLEAIVAVKHTLIRRFEKGFMLRGVDIEVTLNTDNFAGEGDVNLFGEMLASLLRALCGYSPFQPAHAGAATNRETTEMARESQPANTGLTLALNKDIWRANFYRFCQLLEQENPDAPKLGTTSHPGDDPVRFRPWPGMGFPVSTLKAVETDEDHPTSPPTVRTTFLGVYGVDSPLPTPYLDDMAQRREGHETVTSFLDIFSHRITTQYYRIWRKYAYPATFEAGGRDATSQCLLGLVGLGIPGTAERVATPVSRFLALLGTMRLPTRNAEGIRALVSLLAPNTRTIITEPDPVKVHIDNRSGLISENRVRLSQRATLGKTAKEACSRVLVTLETEDPDEAEGWLPGGILHTDLLVLLRVYLGYRSDARLRLTVPVRLLPEPRLGKGRRIQLGRTGLLGLKAGKLSNNRESLTVNLGCYEGLHYSAQQPSEDGHYRFD</sequence>
<dbReference type="PANTHER" id="PTHR35370">
    <property type="entry name" value="CYTOPLASMIC PROTEIN-RELATED-RELATED"/>
    <property type="match status" value="1"/>
</dbReference>
<organism evidence="1 2">
    <name type="scientific">Cronobacter condimenti 1330</name>
    <dbReference type="NCBI Taxonomy" id="1073999"/>
    <lineage>
        <taxon>Bacteria</taxon>
        <taxon>Pseudomonadati</taxon>
        <taxon>Pseudomonadota</taxon>
        <taxon>Gammaproteobacteria</taxon>
        <taxon>Enterobacterales</taxon>
        <taxon>Enterobacteriaceae</taxon>
        <taxon>Cronobacter</taxon>
    </lineage>
</organism>
<dbReference type="Proteomes" id="UP000009340">
    <property type="component" value="Unassembled WGS sequence"/>
</dbReference>
<protein>
    <submittedName>
        <fullName evidence="1">Protein ImpG/VasA</fullName>
    </submittedName>
</protein>
<dbReference type="EMBL" id="CAKW01000076">
    <property type="protein sequence ID" value="CCJ72713.1"/>
    <property type="molecule type" value="Genomic_DNA"/>
</dbReference>
<dbReference type="NCBIfam" id="TIGR03347">
    <property type="entry name" value="VI_chp_1"/>
    <property type="match status" value="1"/>
</dbReference>
<dbReference type="AlphaFoldDB" id="K8A0C2"/>
<name>K8A0C2_9ENTR</name>
<comment type="caution">
    <text evidence="1">The sequence shown here is derived from an EMBL/GenBank/DDBJ whole genome shotgun (WGS) entry which is preliminary data.</text>
</comment>
<dbReference type="STRING" id="1073999.AFK62_14055"/>
<dbReference type="Pfam" id="PF05947">
    <property type="entry name" value="T6SS_TssF"/>
    <property type="match status" value="1"/>
</dbReference>
<dbReference type="NCBIfam" id="TIGR03359">
    <property type="entry name" value="VI_chp_6"/>
    <property type="match status" value="1"/>
</dbReference>
<dbReference type="InterPro" id="IPR010732">
    <property type="entry name" value="T6SS_TssG-like"/>
</dbReference>
<dbReference type="eggNOG" id="COG3519">
    <property type="taxonomic scope" value="Bacteria"/>
</dbReference>
<evidence type="ECO:0000313" key="1">
    <source>
        <dbReference type="EMBL" id="CCJ72713.1"/>
    </source>
</evidence>
<gene>
    <name evidence="1" type="ORF">BN137_2082</name>
</gene>
<reference evidence="1" key="1">
    <citation type="submission" date="2012-07" db="EMBL/GenBank/DDBJ databases">
        <authorList>
            <person name="Cummings C."/>
        </authorList>
    </citation>
    <scope>NUCLEOTIDE SEQUENCE</scope>
    <source>
        <strain evidence="1">1330</strain>
    </source>
</reference>
<proteinExistence type="predicted"/>
<evidence type="ECO:0000313" key="2">
    <source>
        <dbReference type="Proteomes" id="UP000009340"/>
    </source>
</evidence>
<accession>K8A0C2</accession>